<evidence type="ECO:0000313" key="1">
    <source>
        <dbReference type="EMBL" id="KCW85243.1"/>
    </source>
</evidence>
<dbReference type="Gramene" id="KCW85243">
    <property type="protein sequence ID" value="KCW85243"/>
    <property type="gene ID" value="EUGRSUZ_B02086"/>
</dbReference>
<accession>A0A059D3B5</accession>
<proteinExistence type="predicted"/>
<sequence length="159" mass="17240">MIPLLLYHGRTHACLIPTEATTCLQLIFPESNQRVLQRSLPQFLRISLYRIATPLNRSSVEGNEINSASDEVPLPVKLEATEAAVQRFRVVLPSSTPQAAASFAHVSLAQSVRPASISFARGPATASPLRFFSGPIQQFSPRGARPIFSTISPASLTCL</sequence>
<gene>
    <name evidence="1" type="ORF">EUGRSUZ_B02086</name>
</gene>
<organism evidence="1">
    <name type="scientific">Eucalyptus grandis</name>
    <name type="common">Flooded gum</name>
    <dbReference type="NCBI Taxonomy" id="71139"/>
    <lineage>
        <taxon>Eukaryota</taxon>
        <taxon>Viridiplantae</taxon>
        <taxon>Streptophyta</taxon>
        <taxon>Embryophyta</taxon>
        <taxon>Tracheophyta</taxon>
        <taxon>Spermatophyta</taxon>
        <taxon>Magnoliopsida</taxon>
        <taxon>eudicotyledons</taxon>
        <taxon>Gunneridae</taxon>
        <taxon>Pentapetalae</taxon>
        <taxon>rosids</taxon>
        <taxon>malvids</taxon>
        <taxon>Myrtales</taxon>
        <taxon>Myrtaceae</taxon>
        <taxon>Myrtoideae</taxon>
        <taxon>Eucalypteae</taxon>
        <taxon>Eucalyptus</taxon>
    </lineage>
</organism>
<dbReference type="AlphaFoldDB" id="A0A059D3B5"/>
<dbReference type="InParanoid" id="A0A059D3B5"/>
<name>A0A059D3B5_EUCGR</name>
<reference evidence="1" key="1">
    <citation type="submission" date="2013-07" db="EMBL/GenBank/DDBJ databases">
        <title>The genome of Eucalyptus grandis.</title>
        <authorList>
            <person name="Schmutz J."/>
            <person name="Hayes R."/>
            <person name="Myburg A."/>
            <person name="Tuskan G."/>
            <person name="Grattapaglia D."/>
            <person name="Rokhsar D.S."/>
        </authorList>
    </citation>
    <scope>NUCLEOTIDE SEQUENCE</scope>
    <source>
        <tissue evidence="1">Leaf extractions</tissue>
    </source>
</reference>
<dbReference type="EMBL" id="KK198754">
    <property type="protein sequence ID" value="KCW85243.1"/>
    <property type="molecule type" value="Genomic_DNA"/>
</dbReference>
<protein>
    <submittedName>
        <fullName evidence="1">Uncharacterized protein</fullName>
    </submittedName>
</protein>